<keyword evidence="4" id="KW-1185">Reference proteome</keyword>
<evidence type="ECO:0000313" key="4">
    <source>
        <dbReference type="Proteomes" id="UP001178507"/>
    </source>
</evidence>
<organism evidence="3 4">
    <name type="scientific">Effrenium voratum</name>
    <dbReference type="NCBI Taxonomy" id="2562239"/>
    <lineage>
        <taxon>Eukaryota</taxon>
        <taxon>Sar</taxon>
        <taxon>Alveolata</taxon>
        <taxon>Dinophyceae</taxon>
        <taxon>Suessiales</taxon>
        <taxon>Symbiodiniaceae</taxon>
        <taxon>Effrenium</taxon>
    </lineage>
</organism>
<proteinExistence type="predicted"/>
<evidence type="ECO:0000313" key="3">
    <source>
        <dbReference type="EMBL" id="CAJ1383107.1"/>
    </source>
</evidence>
<accession>A0AA36I9A6</accession>
<sequence length="412" mass="44603">MATSWEELISTTEAAKPPEDVLQAAVQFLTDVAKLPDPNAASGVTEADVDKCTLPELLPAAALIRRLVRHIEALDKARMAQATARTALANVPLSAKSLASALAPAKAPDVADMLLKCGLSKLGFHVQADQSLYIALQLASEEAKAQSRTPFTYVDLTSKEALPLWLPADKVGGKFTLRDDDESRLAGHHAIGSLSDLSKALKGATASPRFFRNVQQWVAAFVRYATTAVATGQMTWPVVFGHLDVVLQICEQEKIKGRAAYLAFLYDDLVRRQWARRAEKRDPSLDILAESQKVDKDMLELARQRVSQVLQEVGLAESAVPKALPAPADIPMSSDPTAVAKQLAAAEQAQKRAEAASKKLGEVQAQLMAKASAAAGGGQSGNLTKRQHKTMNWFSKQANRRQQQQDKRGGQR</sequence>
<feature type="compositionally biased region" description="Basic and acidic residues" evidence="2">
    <location>
        <begin position="403"/>
        <end position="412"/>
    </location>
</feature>
<dbReference type="EMBL" id="CAUJNA010000986">
    <property type="protein sequence ID" value="CAJ1383107.1"/>
    <property type="molecule type" value="Genomic_DNA"/>
</dbReference>
<evidence type="ECO:0000256" key="1">
    <source>
        <dbReference type="SAM" id="Coils"/>
    </source>
</evidence>
<feature type="coiled-coil region" evidence="1">
    <location>
        <begin position="339"/>
        <end position="366"/>
    </location>
</feature>
<protein>
    <submittedName>
        <fullName evidence="3">Uncharacterized protein</fullName>
    </submittedName>
</protein>
<evidence type="ECO:0000256" key="2">
    <source>
        <dbReference type="SAM" id="MobiDB-lite"/>
    </source>
</evidence>
<name>A0AA36I9A6_9DINO</name>
<dbReference type="Proteomes" id="UP001178507">
    <property type="component" value="Unassembled WGS sequence"/>
</dbReference>
<gene>
    <name evidence="3" type="ORF">EVOR1521_LOCUS10316</name>
</gene>
<feature type="region of interest" description="Disordered" evidence="2">
    <location>
        <begin position="369"/>
        <end position="412"/>
    </location>
</feature>
<keyword evidence="1" id="KW-0175">Coiled coil</keyword>
<comment type="caution">
    <text evidence="3">The sequence shown here is derived from an EMBL/GenBank/DDBJ whole genome shotgun (WGS) entry which is preliminary data.</text>
</comment>
<dbReference type="AlphaFoldDB" id="A0AA36I9A6"/>
<reference evidence="3" key="1">
    <citation type="submission" date="2023-08" db="EMBL/GenBank/DDBJ databases">
        <authorList>
            <person name="Chen Y."/>
            <person name="Shah S."/>
            <person name="Dougan E. K."/>
            <person name="Thang M."/>
            <person name="Chan C."/>
        </authorList>
    </citation>
    <scope>NUCLEOTIDE SEQUENCE</scope>
</reference>